<feature type="transmembrane region" description="Helical" evidence="1">
    <location>
        <begin position="34"/>
        <end position="53"/>
    </location>
</feature>
<organism evidence="2 3">
    <name type="scientific">Cytobacillus gottheilii</name>
    <dbReference type="NCBI Taxonomy" id="859144"/>
    <lineage>
        <taxon>Bacteria</taxon>
        <taxon>Bacillati</taxon>
        <taxon>Bacillota</taxon>
        <taxon>Bacilli</taxon>
        <taxon>Bacillales</taxon>
        <taxon>Bacillaceae</taxon>
        <taxon>Cytobacillus</taxon>
    </lineage>
</organism>
<feature type="transmembrane region" description="Helical" evidence="1">
    <location>
        <begin position="65"/>
        <end position="86"/>
    </location>
</feature>
<dbReference type="EMBL" id="CP071709">
    <property type="protein sequence ID" value="QVY60888.1"/>
    <property type="molecule type" value="Genomic_DNA"/>
</dbReference>
<dbReference type="RefSeq" id="WP_066442806.1">
    <property type="nucleotide sequence ID" value="NZ_CANKUS010000013.1"/>
</dbReference>
<dbReference type="NCBIfam" id="NF041644">
    <property type="entry name" value="CBO0543_fam"/>
    <property type="match status" value="1"/>
</dbReference>
<evidence type="ECO:0000256" key="1">
    <source>
        <dbReference type="SAM" id="Phobius"/>
    </source>
</evidence>
<gene>
    <name evidence="2" type="ORF">J1899_18225</name>
</gene>
<dbReference type="Proteomes" id="UP000679247">
    <property type="component" value="Chromosome"/>
</dbReference>
<protein>
    <submittedName>
        <fullName evidence="2">DUF2878 family protein</fullName>
    </submittedName>
</protein>
<keyword evidence="3" id="KW-1185">Reference proteome</keyword>
<feature type="transmembrane region" description="Helical" evidence="1">
    <location>
        <begin position="135"/>
        <end position="155"/>
    </location>
</feature>
<name>A0ABX8F900_9BACI</name>
<feature type="transmembrane region" description="Helical" evidence="1">
    <location>
        <begin position="9"/>
        <end position="28"/>
    </location>
</feature>
<sequence>MKNQKSSKLFLVGISVIGLVLLPFAIFKRSTKDWVIIYLVAVIGNSFIDKYLVLKGFLKYPHRLFPKYVIHLPFDFILYPLLLLYYNQWTVDSKPLGLILKLFPFIIPQVIIETFAERKTKLITWKRGWDWHHSLISLALKLLVCRGIIAFIRRID</sequence>
<accession>A0ABX8F900</accession>
<keyword evidence="1" id="KW-1133">Transmembrane helix</keyword>
<evidence type="ECO:0000313" key="3">
    <source>
        <dbReference type="Proteomes" id="UP000679247"/>
    </source>
</evidence>
<dbReference type="InterPro" id="IPR048147">
    <property type="entry name" value="CBO0543-like"/>
</dbReference>
<feature type="transmembrane region" description="Helical" evidence="1">
    <location>
        <begin position="98"/>
        <end position="115"/>
    </location>
</feature>
<evidence type="ECO:0000313" key="2">
    <source>
        <dbReference type="EMBL" id="QVY60888.1"/>
    </source>
</evidence>
<keyword evidence="1" id="KW-0472">Membrane</keyword>
<keyword evidence="1" id="KW-0812">Transmembrane</keyword>
<reference evidence="2 3" key="1">
    <citation type="submission" date="2021-03" db="EMBL/GenBank/DDBJ databases">
        <title>The first data on the complete genome of the tetrodotoxin-producing bacterium.</title>
        <authorList>
            <person name="Melnikova D.I."/>
            <person name="Nijland R."/>
            <person name="Magarlamov T.Y."/>
        </authorList>
    </citation>
    <scope>NUCLEOTIDE SEQUENCE [LARGE SCALE GENOMIC DNA]</scope>
    <source>
        <strain evidence="2 3">1839</strain>
    </source>
</reference>
<proteinExistence type="predicted"/>